<dbReference type="EMBL" id="CAJFCV020000001">
    <property type="protein sequence ID" value="CAG9081865.1"/>
    <property type="molecule type" value="Genomic_DNA"/>
</dbReference>
<dbReference type="EMBL" id="CAJFDI010000001">
    <property type="protein sequence ID" value="CAD5208530.1"/>
    <property type="molecule type" value="Genomic_DNA"/>
</dbReference>
<keyword evidence="11" id="KW-0732">Signal</keyword>
<keyword evidence="6 10" id="KW-0482">Metalloprotease</keyword>
<dbReference type="SMR" id="A0A1I7RVL8"/>
<dbReference type="SUPFAM" id="SSF55486">
    <property type="entry name" value="Metalloproteases ('zincins'), catalytic domain"/>
    <property type="match status" value="1"/>
</dbReference>
<evidence type="ECO:0000313" key="15">
    <source>
        <dbReference type="Proteomes" id="UP000095284"/>
    </source>
</evidence>
<dbReference type="Gene3D" id="2.60.40.1730">
    <property type="entry name" value="tricorn interacting facor f3 domain"/>
    <property type="match status" value="1"/>
</dbReference>
<evidence type="ECO:0000256" key="9">
    <source>
        <dbReference type="PIRSR" id="PIRSR634016-4"/>
    </source>
</evidence>
<dbReference type="Proteomes" id="UP000095284">
    <property type="component" value="Unplaced"/>
</dbReference>
<feature type="domain" description="Peptidase M1 membrane alanine aminopeptidase" evidence="12">
    <location>
        <begin position="280"/>
        <end position="473"/>
    </location>
</feature>
<keyword evidence="10" id="KW-0031">Aminopeptidase</keyword>
<proteinExistence type="inferred from homology"/>
<dbReference type="GO" id="GO:0005615">
    <property type="term" value="C:extracellular space"/>
    <property type="evidence" value="ECO:0007669"/>
    <property type="project" value="TreeGrafter"/>
</dbReference>
<organism evidence="15 17">
    <name type="scientific">Bursaphelenchus xylophilus</name>
    <name type="common">Pinewood nematode worm</name>
    <name type="synonym">Aphelenchoides xylophilus</name>
    <dbReference type="NCBI Taxonomy" id="6326"/>
    <lineage>
        <taxon>Eukaryota</taxon>
        <taxon>Metazoa</taxon>
        <taxon>Ecdysozoa</taxon>
        <taxon>Nematoda</taxon>
        <taxon>Chromadorea</taxon>
        <taxon>Rhabditida</taxon>
        <taxon>Tylenchina</taxon>
        <taxon>Tylenchomorpha</taxon>
        <taxon>Aphelenchoidea</taxon>
        <taxon>Aphelenchoididae</taxon>
        <taxon>Bursaphelenchus</taxon>
    </lineage>
</organism>
<feature type="binding site" evidence="8">
    <location>
        <position position="369"/>
    </location>
    <ligand>
        <name>Zn(2+)</name>
        <dbReference type="ChEBI" id="CHEBI:29105"/>
        <note>catalytic</note>
    </ligand>
</feature>
<protein>
    <recommendedName>
        <fullName evidence="10">Aminopeptidase</fullName>
        <ecNumber evidence="10">3.4.11.-</ecNumber>
    </recommendedName>
</protein>
<dbReference type="GO" id="GO:0005737">
    <property type="term" value="C:cytoplasm"/>
    <property type="evidence" value="ECO:0007669"/>
    <property type="project" value="TreeGrafter"/>
</dbReference>
<dbReference type="SUPFAM" id="SSF63737">
    <property type="entry name" value="Leukotriene A4 hydrolase N-terminal domain"/>
    <property type="match status" value="1"/>
</dbReference>
<dbReference type="InterPro" id="IPR027268">
    <property type="entry name" value="Peptidase_M4/M1_CTD_sf"/>
</dbReference>
<keyword evidence="2 10" id="KW-0645">Protease</keyword>
<feature type="signal peptide" evidence="11">
    <location>
        <begin position="1"/>
        <end position="17"/>
    </location>
</feature>
<accession>A0A1I7RVL8</accession>
<dbReference type="GO" id="GO:0008270">
    <property type="term" value="F:zinc ion binding"/>
    <property type="evidence" value="ECO:0007669"/>
    <property type="project" value="UniProtKB-UniRule"/>
</dbReference>
<evidence type="ECO:0000313" key="17">
    <source>
        <dbReference type="WBParaSite" id="BXY_0478000.1"/>
    </source>
</evidence>
<gene>
    <name evidence="14" type="ORF">BXYJ_LOCUS766</name>
</gene>
<dbReference type="EC" id="3.4.11.-" evidence="10"/>
<dbReference type="InterPro" id="IPR014782">
    <property type="entry name" value="Peptidase_M1_dom"/>
</dbReference>
<dbReference type="GO" id="GO:0070006">
    <property type="term" value="F:metalloaminopeptidase activity"/>
    <property type="evidence" value="ECO:0007669"/>
    <property type="project" value="TreeGrafter"/>
</dbReference>
<evidence type="ECO:0000313" key="14">
    <source>
        <dbReference type="EMBL" id="CAD5208530.1"/>
    </source>
</evidence>
<dbReference type="PRINTS" id="PR00756">
    <property type="entry name" value="ALADIPTASE"/>
</dbReference>
<dbReference type="Proteomes" id="UP000659654">
    <property type="component" value="Unassembled WGS sequence"/>
</dbReference>
<dbReference type="WBParaSite" id="BXY_0478000.1">
    <property type="protein sequence ID" value="BXY_0478000.1"/>
    <property type="gene ID" value="BXY_0478000"/>
</dbReference>
<evidence type="ECO:0000256" key="4">
    <source>
        <dbReference type="ARBA" id="ARBA00022801"/>
    </source>
</evidence>
<dbReference type="GO" id="GO:0016020">
    <property type="term" value="C:membrane"/>
    <property type="evidence" value="ECO:0007669"/>
    <property type="project" value="TreeGrafter"/>
</dbReference>
<feature type="binding site" evidence="8">
    <location>
        <position position="346"/>
    </location>
    <ligand>
        <name>Zn(2+)</name>
        <dbReference type="ChEBI" id="CHEBI:29105"/>
        <note>catalytic</note>
    </ligand>
</feature>
<feature type="chain" id="PRO_5035399590" description="Aminopeptidase" evidence="11">
    <location>
        <begin position="18"/>
        <end position="745"/>
    </location>
</feature>
<comment type="similarity">
    <text evidence="1 10">Belongs to the peptidase M1 family.</text>
</comment>
<feature type="domain" description="Aminopeptidase N-like N-terminal" evidence="13">
    <location>
        <begin position="52"/>
        <end position="240"/>
    </location>
</feature>
<evidence type="ECO:0000256" key="7">
    <source>
        <dbReference type="PIRSR" id="PIRSR634016-1"/>
    </source>
</evidence>
<evidence type="ECO:0000313" key="16">
    <source>
        <dbReference type="Proteomes" id="UP000659654"/>
    </source>
</evidence>
<feature type="site" description="Transition state stabilizer" evidence="9">
    <location>
        <position position="424"/>
    </location>
</feature>
<evidence type="ECO:0000256" key="11">
    <source>
        <dbReference type="SAM" id="SignalP"/>
    </source>
</evidence>
<dbReference type="eggNOG" id="KOG1046">
    <property type="taxonomic scope" value="Eukaryota"/>
</dbReference>
<evidence type="ECO:0000256" key="5">
    <source>
        <dbReference type="ARBA" id="ARBA00022833"/>
    </source>
</evidence>
<dbReference type="Pfam" id="PF17900">
    <property type="entry name" value="Peptidase_M1_N"/>
    <property type="match status" value="1"/>
</dbReference>
<sequence length="745" mass="85158">MTRHLLVLLFFCLCVFGLRPSPRRQDRRNGARPFPDVDNTNDSLPHKVEVYHYNLTLDATFAYKGYKFPAEKLNTFVGQVQIFLSPLQQINQIELNSAVNITSTHLTDGTTQYTITKQEHTAADHLIIHTKETLEVAKNYTLSFEFNGHFNKEWEGLYSVDITDEDHQETAILATQFEEIKARTAFPCFDDPSFKSTFQLTLYHPKGSKALNNAEALSHKDVGQQTITVFGITPKMPSYLFALAASGFYEVSAKTSRGVLTRVISIHKDPKFNQETAVYAAKIVDIMENLTGIEYPLEKLDHLDVMFMMAEGMENFGLITYNNKYLNAKYDENLVDQFTRINVIAHETSHQWFGNLVTGKRWGLEYLHESFANLFETEVMQNIDLFNYAVRMDTIKRFKDARGFAEKAWHAIEDKVSYFDEMTYEVGGALLLVIKNLVSEKVFYSALHTYLKNNSFGNADTDALAAAFNEALKDAPSLGFDFSEEYLKPYIRQVGIPTVNVTLNEQDQYVIQQITFQNSNTWLVPLFIYNLDKMEEIRVDVRKDPVTLNTTDTLLFNSNYKTFAFVNLDDTIVEKVVKHKNLPKLSAQNQVAVLSYEGREEEVLARIVEGNGYEVDPFAAQYLPNVNNKDLVTKLADKFILENTTEARHVGRHLLLRAVQLEVPKIVNLTQTLFDQFVKDCDAKKPLHGCAKIIPEYRYGVYTQGIKSEDGLAFLSNYHERLENAAYPEGQLFMPEYMRVGDILG</sequence>
<dbReference type="InterPro" id="IPR001930">
    <property type="entry name" value="Peptidase_M1"/>
</dbReference>
<evidence type="ECO:0000256" key="10">
    <source>
        <dbReference type="RuleBase" id="RU364040"/>
    </source>
</evidence>
<reference evidence="14" key="2">
    <citation type="submission" date="2020-09" db="EMBL/GenBank/DDBJ databases">
        <authorList>
            <person name="Kikuchi T."/>
        </authorList>
    </citation>
    <scope>NUCLEOTIDE SEQUENCE</scope>
    <source>
        <strain evidence="14">Ka4C1</strain>
    </source>
</reference>
<dbReference type="PANTHER" id="PTHR11533">
    <property type="entry name" value="PROTEASE M1 ZINC METALLOPROTEASE"/>
    <property type="match status" value="1"/>
</dbReference>
<dbReference type="GO" id="GO:0043171">
    <property type="term" value="P:peptide catabolic process"/>
    <property type="evidence" value="ECO:0007669"/>
    <property type="project" value="TreeGrafter"/>
</dbReference>
<reference evidence="17" key="1">
    <citation type="submission" date="2016-11" db="UniProtKB">
        <authorList>
            <consortium name="WormBaseParasite"/>
        </authorList>
    </citation>
    <scope>IDENTIFICATION</scope>
</reference>
<dbReference type="GO" id="GO:0042277">
    <property type="term" value="F:peptide binding"/>
    <property type="evidence" value="ECO:0007669"/>
    <property type="project" value="TreeGrafter"/>
</dbReference>
<evidence type="ECO:0000256" key="6">
    <source>
        <dbReference type="ARBA" id="ARBA00023049"/>
    </source>
</evidence>
<dbReference type="InterPro" id="IPR050344">
    <property type="entry name" value="Peptidase_M1_aminopeptidases"/>
</dbReference>
<dbReference type="CDD" id="cd09601">
    <property type="entry name" value="M1_APN-Q_like"/>
    <property type="match status" value="1"/>
</dbReference>
<keyword evidence="3 8" id="KW-0479">Metal-binding</keyword>
<comment type="cofactor">
    <cofactor evidence="8 10">
        <name>Zn(2+)</name>
        <dbReference type="ChEBI" id="CHEBI:29105"/>
    </cofactor>
    <text evidence="8 10">Binds 1 zinc ion per subunit.</text>
</comment>
<dbReference type="Gene3D" id="1.10.390.10">
    <property type="entry name" value="Neutral Protease Domain 2"/>
    <property type="match status" value="1"/>
</dbReference>
<keyword evidence="4 10" id="KW-0378">Hydrolase</keyword>
<keyword evidence="16" id="KW-1185">Reference proteome</keyword>
<keyword evidence="5 8" id="KW-0862">Zinc</keyword>
<dbReference type="Pfam" id="PF01433">
    <property type="entry name" value="Peptidase_M1"/>
    <property type="match status" value="1"/>
</dbReference>
<dbReference type="InterPro" id="IPR042097">
    <property type="entry name" value="Aminopeptidase_N-like_N_sf"/>
</dbReference>
<dbReference type="InterPro" id="IPR034016">
    <property type="entry name" value="M1_APN-typ"/>
</dbReference>
<dbReference type="PANTHER" id="PTHR11533:SF299">
    <property type="entry name" value="AMINOPEPTIDASE"/>
    <property type="match status" value="1"/>
</dbReference>
<evidence type="ECO:0000256" key="3">
    <source>
        <dbReference type="ARBA" id="ARBA00022723"/>
    </source>
</evidence>
<dbReference type="Proteomes" id="UP000582659">
    <property type="component" value="Unassembled WGS sequence"/>
</dbReference>
<feature type="active site" description="Proton acceptor" evidence="7">
    <location>
        <position position="347"/>
    </location>
</feature>
<evidence type="ECO:0000256" key="8">
    <source>
        <dbReference type="PIRSR" id="PIRSR634016-3"/>
    </source>
</evidence>
<name>A0A1I7RVL8_BURXY</name>
<evidence type="ECO:0000259" key="13">
    <source>
        <dbReference type="Pfam" id="PF17900"/>
    </source>
</evidence>
<feature type="binding site" evidence="8">
    <location>
        <position position="350"/>
    </location>
    <ligand>
        <name>Zn(2+)</name>
        <dbReference type="ChEBI" id="CHEBI:29105"/>
        <note>catalytic</note>
    </ligand>
</feature>
<dbReference type="AlphaFoldDB" id="A0A1I7RVL8"/>
<dbReference type="OrthoDB" id="10031169at2759"/>
<dbReference type="InterPro" id="IPR045357">
    <property type="entry name" value="Aminopeptidase_N-like_N"/>
</dbReference>
<evidence type="ECO:0000256" key="2">
    <source>
        <dbReference type="ARBA" id="ARBA00022670"/>
    </source>
</evidence>
<dbReference type="GO" id="GO:0006508">
    <property type="term" value="P:proteolysis"/>
    <property type="evidence" value="ECO:0007669"/>
    <property type="project" value="UniProtKB-KW"/>
</dbReference>
<evidence type="ECO:0000259" key="12">
    <source>
        <dbReference type="Pfam" id="PF01433"/>
    </source>
</evidence>
<evidence type="ECO:0000256" key="1">
    <source>
        <dbReference type="ARBA" id="ARBA00010136"/>
    </source>
</evidence>